<name>A0A916SG11_9MICO</name>
<protein>
    <submittedName>
        <fullName evidence="1">Uncharacterized protein</fullName>
    </submittedName>
</protein>
<proteinExistence type="predicted"/>
<keyword evidence="2" id="KW-1185">Reference proteome</keyword>
<dbReference type="Proteomes" id="UP000606922">
    <property type="component" value="Unassembled WGS sequence"/>
</dbReference>
<accession>A0A916SG11</accession>
<evidence type="ECO:0000313" key="1">
    <source>
        <dbReference type="EMBL" id="GGA94512.1"/>
    </source>
</evidence>
<sequence length="109" mass="12231">MSAHVLRWRFRGVHLGRLPWSPHTLVAEEDTMTTTETFELIAAAPGRWDIRLHDSLTVIGTIWRADDGFVLYDWLDRRLGTFRTADDAAQSFVGGASTIVRGIRHLGAA</sequence>
<comment type="caution">
    <text evidence="1">The sequence shown here is derived from an EMBL/GenBank/DDBJ whole genome shotgun (WGS) entry which is preliminary data.</text>
</comment>
<organism evidence="1 2">
    <name type="scientific">Conyzicola nivalis</name>
    <dbReference type="NCBI Taxonomy" id="1477021"/>
    <lineage>
        <taxon>Bacteria</taxon>
        <taxon>Bacillati</taxon>
        <taxon>Actinomycetota</taxon>
        <taxon>Actinomycetes</taxon>
        <taxon>Micrococcales</taxon>
        <taxon>Microbacteriaceae</taxon>
        <taxon>Conyzicola</taxon>
    </lineage>
</organism>
<dbReference type="AlphaFoldDB" id="A0A916SG11"/>
<gene>
    <name evidence="1" type="ORF">GCM10010979_06280</name>
</gene>
<dbReference type="EMBL" id="BMGB01000001">
    <property type="protein sequence ID" value="GGA94512.1"/>
    <property type="molecule type" value="Genomic_DNA"/>
</dbReference>
<reference evidence="1" key="2">
    <citation type="submission" date="2020-09" db="EMBL/GenBank/DDBJ databases">
        <authorList>
            <person name="Sun Q."/>
            <person name="Zhou Y."/>
        </authorList>
    </citation>
    <scope>NUCLEOTIDE SEQUENCE</scope>
    <source>
        <strain evidence="1">CGMCC 1.12813</strain>
    </source>
</reference>
<reference evidence="1" key="1">
    <citation type="journal article" date="2014" name="Int. J. Syst. Evol. Microbiol.">
        <title>Complete genome sequence of Corynebacterium casei LMG S-19264T (=DSM 44701T), isolated from a smear-ripened cheese.</title>
        <authorList>
            <consortium name="US DOE Joint Genome Institute (JGI-PGF)"/>
            <person name="Walter F."/>
            <person name="Albersmeier A."/>
            <person name="Kalinowski J."/>
            <person name="Ruckert C."/>
        </authorList>
    </citation>
    <scope>NUCLEOTIDE SEQUENCE</scope>
    <source>
        <strain evidence="1">CGMCC 1.12813</strain>
    </source>
</reference>
<evidence type="ECO:0000313" key="2">
    <source>
        <dbReference type="Proteomes" id="UP000606922"/>
    </source>
</evidence>